<proteinExistence type="inferred from homology"/>
<comment type="similarity">
    <text evidence="4">Belongs to the short-chain dehydrogenases/reductases (SDR) family. 17-beta-HSD 3 subfamily.</text>
</comment>
<dbReference type="Pfam" id="PF00106">
    <property type="entry name" value="adh_short"/>
    <property type="match status" value="1"/>
</dbReference>
<dbReference type="AlphaFoldDB" id="A0AAD4TYN9"/>
<comment type="caution">
    <text evidence="5">The sequence shown here is derived from an EMBL/GenBank/DDBJ whole genome shotgun (WGS) entry which is preliminary data.</text>
</comment>
<dbReference type="PANTHER" id="PTHR43899:SF10">
    <property type="entry name" value="20BETA-HYDROXYSTEROID DEHYDROGENASE TYPE 2"/>
    <property type="match status" value="1"/>
</dbReference>
<reference evidence="5" key="1">
    <citation type="submission" date="2022-03" db="EMBL/GenBank/DDBJ databases">
        <title>Genomic analyses of argali, domestic sheep and their hybrids provide insights into chromosomal evolution, heterosis and genetic basis of agronomic traits.</title>
        <authorList>
            <person name="Li M."/>
        </authorList>
    </citation>
    <scope>NUCLEOTIDE SEQUENCE</scope>
    <source>
        <strain evidence="5">CAU-MHL-2022a</strain>
        <tissue evidence="5">Skin</tissue>
    </source>
</reference>
<evidence type="ECO:0000256" key="2">
    <source>
        <dbReference type="ARBA" id="ARBA00023002"/>
    </source>
</evidence>
<dbReference type="Proteomes" id="UP001214576">
    <property type="component" value="Unassembled WGS sequence"/>
</dbReference>
<evidence type="ECO:0000313" key="5">
    <source>
        <dbReference type="EMBL" id="KAI4534679.1"/>
    </source>
</evidence>
<dbReference type="EMBL" id="JAKZEL010000019">
    <property type="protein sequence ID" value="KAI4534679.1"/>
    <property type="molecule type" value="Genomic_DNA"/>
</dbReference>
<dbReference type="GO" id="GO:0004303">
    <property type="term" value="F:estradiol 17-beta-dehydrogenase [NAD(P)+] activity"/>
    <property type="evidence" value="ECO:0007669"/>
    <property type="project" value="UniProtKB-EC"/>
</dbReference>
<evidence type="ECO:0000256" key="3">
    <source>
        <dbReference type="ARBA" id="ARBA00024072"/>
    </source>
</evidence>
<dbReference type="Gene3D" id="3.40.50.720">
    <property type="entry name" value="NAD(P)-binding Rossmann-like Domain"/>
    <property type="match status" value="1"/>
</dbReference>
<keyword evidence="6" id="KW-1185">Reference proteome</keyword>
<protein>
    <recommendedName>
        <fullName evidence="3">17beta-estradiol 17-dehydrogenase</fullName>
        <ecNumber evidence="3">1.1.1.62</ecNumber>
    </recommendedName>
</protein>
<evidence type="ECO:0000256" key="4">
    <source>
        <dbReference type="ARBA" id="ARBA00038261"/>
    </source>
</evidence>
<keyword evidence="1" id="KW-0752">Steroid biosynthesis</keyword>
<dbReference type="PRINTS" id="PR00081">
    <property type="entry name" value="GDHRDH"/>
</dbReference>
<evidence type="ECO:0000256" key="1">
    <source>
        <dbReference type="ARBA" id="ARBA00022955"/>
    </source>
</evidence>
<dbReference type="InterPro" id="IPR002347">
    <property type="entry name" value="SDR_fam"/>
</dbReference>
<dbReference type="GO" id="GO:0006694">
    <property type="term" value="P:steroid biosynthetic process"/>
    <property type="evidence" value="ECO:0007669"/>
    <property type="project" value="UniProtKB-KW"/>
</dbReference>
<dbReference type="GO" id="GO:0005783">
    <property type="term" value="C:endoplasmic reticulum"/>
    <property type="evidence" value="ECO:0007669"/>
    <property type="project" value="TreeGrafter"/>
</dbReference>
<dbReference type="InterPro" id="IPR036291">
    <property type="entry name" value="NAD(P)-bd_dom_sf"/>
</dbReference>
<evidence type="ECO:0000313" key="6">
    <source>
        <dbReference type="Proteomes" id="UP001214576"/>
    </source>
</evidence>
<name>A0AAD4TYN9_OVIAM</name>
<sequence>MTVVTGATSGIGKAYAHELARRGLNVVLISRDLSKLKHEAREIERLYGKSTRVIQVDFTGGLEIYETIEAGLKDLEIGVLVNNVGQKYTTHLSRLLDCEEDVGKAFVRSFSVAVGTEYRSKGVIVQASHYEGE</sequence>
<dbReference type="PANTHER" id="PTHR43899">
    <property type="entry name" value="RH59310P"/>
    <property type="match status" value="1"/>
</dbReference>
<dbReference type="EC" id="1.1.1.62" evidence="3"/>
<keyword evidence="1" id="KW-0443">Lipid metabolism</keyword>
<accession>A0AAD4TYN9</accession>
<dbReference type="InterPro" id="IPR051019">
    <property type="entry name" value="VLCFA-Steroid_DH"/>
</dbReference>
<gene>
    <name evidence="5" type="ORF">MG293_015539</name>
</gene>
<dbReference type="SUPFAM" id="SSF51735">
    <property type="entry name" value="NAD(P)-binding Rossmann-fold domains"/>
    <property type="match status" value="1"/>
</dbReference>
<organism evidence="5 6">
    <name type="scientific">Ovis ammon polii</name>
    <dbReference type="NCBI Taxonomy" id="230172"/>
    <lineage>
        <taxon>Eukaryota</taxon>
        <taxon>Metazoa</taxon>
        <taxon>Chordata</taxon>
        <taxon>Craniata</taxon>
        <taxon>Vertebrata</taxon>
        <taxon>Euteleostomi</taxon>
        <taxon>Mammalia</taxon>
        <taxon>Eutheria</taxon>
        <taxon>Laurasiatheria</taxon>
        <taxon>Artiodactyla</taxon>
        <taxon>Ruminantia</taxon>
        <taxon>Pecora</taxon>
        <taxon>Bovidae</taxon>
        <taxon>Caprinae</taxon>
        <taxon>Ovis</taxon>
    </lineage>
</organism>
<keyword evidence="2" id="KW-0560">Oxidoreductase</keyword>
<keyword evidence="1" id="KW-0444">Lipid biosynthesis</keyword>